<evidence type="ECO:0000313" key="9">
    <source>
        <dbReference type="Proteomes" id="UP000656042"/>
    </source>
</evidence>
<dbReference type="Gene3D" id="1.10.10.10">
    <property type="entry name" value="Winged helix-like DNA-binding domain superfamily/Winged helix DNA-binding domain"/>
    <property type="match status" value="1"/>
</dbReference>
<evidence type="ECO:0000259" key="7">
    <source>
        <dbReference type="PROSITE" id="PS51755"/>
    </source>
</evidence>
<dbReference type="GO" id="GO:0000156">
    <property type="term" value="F:phosphorelay response regulator activity"/>
    <property type="evidence" value="ECO:0007669"/>
    <property type="project" value="TreeGrafter"/>
</dbReference>
<dbReference type="InterPro" id="IPR036388">
    <property type="entry name" value="WH-like_DNA-bd_sf"/>
</dbReference>
<protein>
    <recommendedName>
        <fullName evidence="7">OmpR/PhoB-type domain-containing protein</fullName>
    </recommendedName>
</protein>
<keyword evidence="3 5" id="KW-0238">DNA-binding</keyword>
<dbReference type="GO" id="GO:0005829">
    <property type="term" value="C:cytosol"/>
    <property type="evidence" value="ECO:0007669"/>
    <property type="project" value="TreeGrafter"/>
</dbReference>
<evidence type="ECO:0000256" key="2">
    <source>
        <dbReference type="ARBA" id="ARBA00023015"/>
    </source>
</evidence>
<evidence type="ECO:0000256" key="5">
    <source>
        <dbReference type="PROSITE-ProRule" id="PRU01091"/>
    </source>
</evidence>
<gene>
    <name evidence="8" type="ORF">GCM10012284_42850</name>
</gene>
<dbReference type="GO" id="GO:0006355">
    <property type="term" value="P:regulation of DNA-templated transcription"/>
    <property type="evidence" value="ECO:0007669"/>
    <property type="project" value="InterPro"/>
</dbReference>
<dbReference type="PROSITE" id="PS51755">
    <property type="entry name" value="OMPR_PHOB"/>
    <property type="match status" value="1"/>
</dbReference>
<dbReference type="InterPro" id="IPR001867">
    <property type="entry name" value="OmpR/PhoB-type_DNA-bd"/>
</dbReference>
<dbReference type="EMBL" id="BMMX01000022">
    <property type="protein sequence ID" value="GGL03703.1"/>
    <property type="molecule type" value="Genomic_DNA"/>
</dbReference>
<dbReference type="AlphaFoldDB" id="A0A8J3FR56"/>
<evidence type="ECO:0000256" key="1">
    <source>
        <dbReference type="ARBA" id="ARBA00022553"/>
    </source>
</evidence>
<dbReference type="InterPro" id="IPR039420">
    <property type="entry name" value="WalR-like"/>
</dbReference>
<name>A0A8J3FR56_9ACTN</name>
<keyword evidence="1" id="KW-0597">Phosphoprotein</keyword>
<keyword evidence="2" id="KW-0805">Transcription regulation</keyword>
<dbReference type="SMART" id="SM00862">
    <property type="entry name" value="Trans_reg_C"/>
    <property type="match status" value="1"/>
</dbReference>
<reference evidence="8" key="1">
    <citation type="journal article" date="2014" name="Int. J. Syst. Evol. Microbiol.">
        <title>Complete genome sequence of Corynebacterium casei LMG S-19264T (=DSM 44701T), isolated from a smear-ripened cheese.</title>
        <authorList>
            <consortium name="US DOE Joint Genome Institute (JGI-PGF)"/>
            <person name="Walter F."/>
            <person name="Albersmeier A."/>
            <person name="Kalinowski J."/>
            <person name="Ruckert C."/>
        </authorList>
    </citation>
    <scope>NUCLEOTIDE SEQUENCE</scope>
    <source>
        <strain evidence="8">CGMCC 4.7299</strain>
    </source>
</reference>
<proteinExistence type="predicted"/>
<accession>A0A8J3FR56</accession>
<dbReference type="Proteomes" id="UP000656042">
    <property type="component" value="Unassembled WGS sequence"/>
</dbReference>
<dbReference type="SUPFAM" id="SSF46894">
    <property type="entry name" value="C-terminal effector domain of the bipartite response regulators"/>
    <property type="match status" value="1"/>
</dbReference>
<dbReference type="Pfam" id="PF00486">
    <property type="entry name" value="Trans_reg_C"/>
    <property type="match status" value="1"/>
</dbReference>
<keyword evidence="9" id="KW-1185">Reference proteome</keyword>
<feature type="region of interest" description="Disordered" evidence="6">
    <location>
        <begin position="70"/>
        <end position="97"/>
    </location>
</feature>
<dbReference type="PANTHER" id="PTHR48111">
    <property type="entry name" value="REGULATOR OF RPOS"/>
    <property type="match status" value="1"/>
</dbReference>
<feature type="compositionally biased region" description="Low complexity" evidence="6">
    <location>
        <begin position="88"/>
        <end position="97"/>
    </location>
</feature>
<dbReference type="InterPro" id="IPR016032">
    <property type="entry name" value="Sig_transdc_resp-reg_C-effctor"/>
</dbReference>
<evidence type="ECO:0000313" key="8">
    <source>
        <dbReference type="EMBL" id="GGL03703.1"/>
    </source>
</evidence>
<dbReference type="CDD" id="cd00383">
    <property type="entry name" value="trans_reg_C"/>
    <property type="match status" value="1"/>
</dbReference>
<evidence type="ECO:0000256" key="6">
    <source>
        <dbReference type="SAM" id="MobiDB-lite"/>
    </source>
</evidence>
<reference evidence="8" key="2">
    <citation type="submission" date="2020-09" db="EMBL/GenBank/DDBJ databases">
        <authorList>
            <person name="Sun Q."/>
            <person name="Zhou Y."/>
        </authorList>
    </citation>
    <scope>NUCLEOTIDE SEQUENCE</scope>
    <source>
        <strain evidence="8">CGMCC 4.7299</strain>
    </source>
</reference>
<sequence>MPVTALSARVTRHGPRASRVVIGAAEGESPAVTVTVAIPLTDDTLSPQAHRLIEAVRDLVEAGNGTVAYDEDGATPSVRDLAGVPTQPGAADGDTGAAPVGPALDQPAGTGPLVQVLAASRQVLLDGVALPLTRLEFDLLQFLAGHPRRVFTRGQLLAGVWGYDHTGERTVDVHVRRLRVKLGGQAPLITTVYGVGYRLADDARIVVQPQD</sequence>
<organism evidence="8 9">
    <name type="scientific">Mangrovihabitans endophyticus</name>
    <dbReference type="NCBI Taxonomy" id="1751298"/>
    <lineage>
        <taxon>Bacteria</taxon>
        <taxon>Bacillati</taxon>
        <taxon>Actinomycetota</taxon>
        <taxon>Actinomycetes</taxon>
        <taxon>Micromonosporales</taxon>
        <taxon>Micromonosporaceae</taxon>
        <taxon>Mangrovihabitans</taxon>
    </lineage>
</organism>
<feature type="domain" description="OmpR/PhoB-type" evidence="7">
    <location>
        <begin position="105"/>
        <end position="201"/>
    </location>
</feature>
<feature type="DNA-binding region" description="OmpR/PhoB-type" evidence="5">
    <location>
        <begin position="105"/>
        <end position="201"/>
    </location>
</feature>
<comment type="caution">
    <text evidence="8">The sequence shown here is derived from an EMBL/GenBank/DDBJ whole genome shotgun (WGS) entry which is preliminary data.</text>
</comment>
<evidence type="ECO:0000256" key="4">
    <source>
        <dbReference type="ARBA" id="ARBA00023163"/>
    </source>
</evidence>
<dbReference type="GO" id="GO:0032993">
    <property type="term" value="C:protein-DNA complex"/>
    <property type="evidence" value="ECO:0007669"/>
    <property type="project" value="TreeGrafter"/>
</dbReference>
<evidence type="ECO:0000256" key="3">
    <source>
        <dbReference type="ARBA" id="ARBA00023125"/>
    </source>
</evidence>
<dbReference type="GO" id="GO:0000976">
    <property type="term" value="F:transcription cis-regulatory region binding"/>
    <property type="evidence" value="ECO:0007669"/>
    <property type="project" value="TreeGrafter"/>
</dbReference>
<dbReference type="PANTHER" id="PTHR48111:SF4">
    <property type="entry name" value="DNA-BINDING DUAL TRANSCRIPTIONAL REGULATOR OMPR"/>
    <property type="match status" value="1"/>
</dbReference>
<keyword evidence="4" id="KW-0804">Transcription</keyword>